<reference evidence="2" key="1">
    <citation type="journal article" date="2007" name="Nature">
        <title>The grapevine genome sequence suggests ancestral hexaploidization in major angiosperm phyla.</title>
        <authorList>
            <consortium name="The French-Italian Public Consortium for Grapevine Genome Characterization."/>
            <person name="Jaillon O."/>
            <person name="Aury J.-M."/>
            <person name="Noel B."/>
            <person name="Policriti A."/>
            <person name="Clepet C."/>
            <person name="Casagrande A."/>
            <person name="Choisne N."/>
            <person name="Aubourg S."/>
            <person name="Vitulo N."/>
            <person name="Jubin C."/>
            <person name="Vezzi A."/>
            <person name="Legeai F."/>
            <person name="Hugueney P."/>
            <person name="Dasilva C."/>
            <person name="Horner D."/>
            <person name="Mica E."/>
            <person name="Jublot D."/>
            <person name="Poulain J."/>
            <person name="Bruyere C."/>
            <person name="Billault A."/>
            <person name="Segurens B."/>
            <person name="Gouyvenoux M."/>
            <person name="Ugarte E."/>
            <person name="Cattonaro F."/>
            <person name="Anthouard V."/>
            <person name="Vico V."/>
            <person name="Del Fabbro C."/>
            <person name="Alaux M."/>
            <person name="Di Gaspero G."/>
            <person name="Dumas V."/>
            <person name="Felice N."/>
            <person name="Paillard S."/>
            <person name="Juman I."/>
            <person name="Moroldo M."/>
            <person name="Scalabrin S."/>
            <person name="Canaguier A."/>
            <person name="Le Clainche I."/>
            <person name="Malacrida G."/>
            <person name="Durand E."/>
            <person name="Pesole G."/>
            <person name="Laucou V."/>
            <person name="Chatelet P."/>
            <person name="Merdinoglu D."/>
            <person name="Delledonne M."/>
            <person name="Pezzotti M."/>
            <person name="Lecharny A."/>
            <person name="Scarpelli C."/>
            <person name="Artiguenave F."/>
            <person name="Pe M.E."/>
            <person name="Valle G."/>
            <person name="Morgante M."/>
            <person name="Caboche M."/>
            <person name="Adam-Blondon A.-F."/>
            <person name="Weissenbach J."/>
            <person name="Quetier F."/>
            <person name="Wincker P."/>
        </authorList>
    </citation>
    <scope>NUCLEOTIDE SEQUENCE [LARGE SCALE GENOMIC DNA]</scope>
    <source>
        <strain evidence="2">cv. Pinot noir / PN40024</strain>
    </source>
</reference>
<keyword evidence="2" id="KW-1185">Reference proteome</keyword>
<dbReference type="PaxDb" id="29760-VIT_03s0132g00260.t01"/>
<evidence type="ECO:0000313" key="1">
    <source>
        <dbReference type="EMBL" id="CBI29383.3"/>
    </source>
</evidence>
<proteinExistence type="predicted"/>
<dbReference type="Proteomes" id="UP000009183">
    <property type="component" value="Chromosome 3"/>
</dbReference>
<name>D7TFW0_VITVI</name>
<protein>
    <submittedName>
        <fullName evidence="1">Uncharacterized protein</fullName>
    </submittedName>
</protein>
<dbReference type="HOGENOM" id="CLU_3072615_0_0_1"/>
<dbReference type="EMBL" id="FN595773">
    <property type="protein sequence ID" value="CBI29383.3"/>
    <property type="molecule type" value="Genomic_DNA"/>
</dbReference>
<dbReference type="InParanoid" id="D7TFW0"/>
<accession>D7TFW0</accession>
<evidence type="ECO:0000313" key="2">
    <source>
        <dbReference type="Proteomes" id="UP000009183"/>
    </source>
</evidence>
<organism evidence="1 2">
    <name type="scientific">Vitis vinifera</name>
    <name type="common">Grape</name>
    <dbReference type="NCBI Taxonomy" id="29760"/>
    <lineage>
        <taxon>Eukaryota</taxon>
        <taxon>Viridiplantae</taxon>
        <taxon>Streptophyta</taxon>
        <taxon>Embryophyta</taxon>
        <taxon>Tracheophyta</taxon>
        <taxon>Spermatophyta</taxon>
        <taxon>Magnoliopsida</taxon>
        <taxon>eudicotyledons</taxon>
        <taxon>Gunneridae</taxon>
        <taxon>Pentapetalae</taxon>
        <taxon>rosids</taxon>
        <taxon>Vitales</taxon>
        <taxon>Vitaceae</taxon>
        <taxon>Viteae</taxon>
        <taxon>Vitis</taxon>
    </lineage>
</organism>
<sequence>MIKVGGFLTRNQTKNPFANSSPGTRWWVDWSSISVAPHQGLHGELYHLNDTIL</sequence>
<gene>
    <name evidence="1" type="ordered locus">VIT_03s0132g00260</name>
</gene>
<dbReference type="AlphaFoldDB" id="D7TFW0"/>